<keyword evidence="2" id="KW-1185">Reference proteome</keyword>
<dbReference type="AlphaFoldDB" id="A0A7N0V9B8"/>
<name>A0A7N0V9B8_KALFE</name>
<evidence type="ECO:0000313" key="2">
    <source>
        <dbReference type="Proteomes" id="UP000594263"/>
    </source>
</evidence>
<protein>
    <submittedName>
        <fullName evidence="1">Uncharacterized protein</fullName>
    </submittedName>
</protein>
<evidence type="ECO:0000313" key="1">
    <source>
        <dbReference type="EnsemblPlants" id="Kaladp0427s0001.1.v1.1.CDS.1"/>
    </source>
</evidence>
<proteinExistence type="predicted"/>
<dbReference type="Proteomes" id="UP000594263">
    <property type="component" value="Unplaced"/>
</dbReference>
<organism evidence="1 2">
    <name type="scientific">Kalanchoe fedtschenkoi</name>
    <name type="common">Lavender scallops</name>
    <name type="synonym">South American air plant</name>
    <dbReference type="NCBI Taxonomy" id="63787"/>
    <lineage>
        <taxon>Eukaryota</taxon>
        <taxon>Viridiplantae</taxon>
        <taxon>Streptophyta</taxon>
        <taxon>Embryophyta</taxon>
        <taxon>Tracheophyta</taxon>
        <taxon>Spermatophyta</taxon>
        <taxon>Magnoliopsida</taxon>
        <taxon>eudicotyledons</taxon>
        <taxon>Gunneridae</taxon>
        <taxon>Pentapetalae</taxon>
        <taxon>Saxifragales</taxon>
        <taxon>Crassulaceae</taxon>
        <taxon>Kalanchoe</taxon>
    </lineage>
</organism>
<dbReference type="EnsemblPlants" id="Kaladp0427s0001.1.v1.1">
    <property type="protein sequence ID" value="Kaladp0427s0001.1.v1.1.CDS.1"/>
    <property type="gene ID" value="Kaladp0427s0001.v1.1"/>
</dbReference>
<dbReference type="Gramene" id="Kaladp0427s0001.1.v1.1">
    <property type="protein sequence ID" value="Kaladp0427s0001.1.v1.1.CDS.1"/>
    <property type="gene ID" value="Kaladp0427s0001.v1.1"/>
</dbReference>
<reference evidence="1" key="1">
    <citation type="submission" date="2021-01" db="UniProtKB">
        <authorList>
            <consortium name="EnsemblPlants"/>
        </authorList>
    </citation>
    <scope>IDENTIFICATION</scope>
</reference>
<accession>A0A7N0V9B8</accession>
<sequence length="82" mass="9213">MALTFIFVGVSAGLAFINQNLLWLVLVLLVGSLPYLPNLCSGCLLFHLVQAECGFQCLLFPLHLSPVYFFQQLHLLRHDDLP</sequence>